<dbReference type="InterPro" id="IPR011538">
    <property type="entry name" value="Nuo51_FMN-bd"/>
</dbReference>
<keyword evidence="8" id="KW-1278">Translocase</keyword>
<dbReference type="NCBIfam" id="TIGR01945">
    <property type="entry name" value="rnfC"/>
    <property type="match status" value="1"/>
</dbReference>
<dbReference type="Pfam" id="PF13237">
    <property type="entry name" value="Fer4_10"/>
    <property type="match status" value="1"/>
</dbReference>
<keyword evidence="3 8" id="KW-0479">Metal-binding</keyword>
<comment type="subcellular location">
    <subcellularLocation>
        <location evidence="8">Cell membrane</location>
        <topology evidence="8">Peripheral membrane protein</topology>
    </subcellularLocation>
</comment>
<keyword evidence="1 8" id="KW-0813">Transport</keyword>
<protein>
    <recommendedName>
        <fullName evidence="8">Ion-translocating oxidoreductase complex subunit C</fullName>
        <ecNumber evidence="8">7.-.-.-</ecNumber>
    </recommendedName>
    <alternativeName>
        <fullName evidence="8">Rnf electron transport complex subunit C</fullName>
    </alternativeName>
</protein>
<evidence type="ECO:0000256" key="2">
    <source>
        <dbReference type="ARBA" id="ARBA00022485"/>
    </source>
</evidence>
<dbReference type="InterPro" id="IPR017896">
    <property type="entry name" value="4Fe4S_Fe-S-bd"/>
</dbReference>
<dbReference type="AlphaFoldDB" id="A0A096BK07"/>
<dbReference type="EMBL" id="AZTB01000005">
    <property type="protein sequence ID" value="KGG81192.1"/>
    <property type="molecule type" value="Genomic_DNA"/>
</dbReference>
<comment type="caution">
    <text evidence="10">The sequence shown here is derived from an EMBL/GenBank/DDBJ whole genome shotgun (WGS) entry which is preliminary data.</text>
</comment>
<evidence type="ECO:0000256" key="1">
    <source>
        <dbReference type="ARBA" id="ARBA00022448"/>
    </source>
</evidence>
<keyword evidence="7 8" id="KW-0411">Iron-sulfur</keyword>
<reference evidence="10 11" key="1">
    <citation type="submission" date="2013-12" db="EMBL/GenBank/DDBJ databases">
        <title>Draft genome sequence of Caloranaerobacter sp. H53214.</title>
        <authorList>
            <person name="Jiang L.J."/>
            <person name="Shao Z.Z."/>
            <person name="Long M.N."/>
        </authorList>
    </citation>
    <scope>NUCLEOTIDE SEQUENCE [LARGE SCALE GENOMIC DNA]</scope>
    <source>
        <strain evidence="10 11">H53214</strain>
    </source>
</reference>
<comment type="cofactor">
    <cofactor evidence="8">
        <name>[4Fe-4S] cluster</name>
        <dbReference type="ChEBI" id="CHEBI:49883"/>
    </cofactor>
    <text evidence="8">Binds 2 [4Fe-4S] clusters per subunit.</text>
</comment>
<proteinExistence type="inferred from homology"/>
<feature type="binding site" evidence="8">
    <location>
        <position position="414"/>
    </location>
    <ligand>
        <name>[4Fe-4S] cluster</name>
        <dbReference type="ChEBI" id="CHEBI:49883"/>
        <label>2</label>
    </ligand>
</feature>
<dbReference type="Pfam" id="PF10531">
    <property type="entry name" value="SLBB"/>
    <property type="match status" value="1"/>
</dbReference>
<dbReference type="InterPro" id="IPR010208">
    <property type="entry name" value="Ion_transpt_RnfC/RsxC"/>
</dbReference>
<keyword evidence="4 8" id="KW-0677">Repeat</keyword>
<feature type="domain" description="4Fe-4S ferredoxin-type" evidence="9">
    <location>
        <begin position="359"/>
        <end position="389"/>
    </location>
</feature>
<dbReference type="InterPro" id="IPR017900">
    <property type="entry name" value="4Fe4S_Fe_S_CS"/>
</dbReference>
<keyword evidence="5 8" id="KW-0249">Electron transport</keyword>
<dbReference type="Proteomes" id="UP000029622">
    <property type="component" value="Unassembled WGS sequence"/>
</dbReference>
<dbReference type="EC" id="7.-.-.-" evidence="8"/>
<comment type="subunit">
    <text evidence="8">The complex is composed of six subunits: RnfA, RnfB, RnfC, RnfD, RnfE and RnfG.</text>
</comment>
<keyword evidence="8" id="KW-0472">Membrane</keyword>
<dbReference type="STRING" id="1156417.Y919_02060"/>
<name>A0A096BK07_9FIRM</name>
<dbReference type="Gene3D" id="3.40.50.11540">
    <property type="entry name" value="NADH-ubiquinone oxidoreductase 51kDa subunit"/>
    <property type="match status" value="1"/>
</dbReference>
<keyword evidence="6 8" id="KW-0408">Iron</keyword>
<dbReference type="InterPro" id="IPR026902">
    <property type="entry name" value="RnfC_N"/>
</dbReference>
<dbReference type="RefSeq" id="WP_035161921.1">
    <property type="nucleotide sequence ID" value="NZ_AZTB01000005.1"/>
</dbReference>
<evidence type="ECO:0000256" key="4">
    <source>
        <dbReference type="ARBA" id="ARBA00022737"/>
    </source>
</evidence>
<dbReference type="PROSITE" id="PS00198">
    <property type="entry name" value="4FE4S_FER_1"/>
    <property type="match status" value="2"/>
</dbReference>
<dbReference type="PANTHER" id="PTHR43034:SF2">
    <property type="entry name" value="ION-TRANSLOCATING OXIDOREDUCTASE COMPLEX SUBUNIT C"/>
    <property type="match status" value="1"/>
</dbReference>
<evidence type="ECO:0000313" key="11">
    <source>
        <dbReference type="Proteomes" id="UP000029622"/>
    </source>
</evidence>
<feature type="binding site" evidence="8">
    <location>
        <position position="369"/>
    </location>
    <ligand>
        <name>[4Fe-4S] cluster</name>
        <dbReference type="ChEBI" id="CHEBI:49883"/>
        <label>1</label>
    </ligand>
</feature>
<feature type="binding site" evidence="8">
    <location>
        <position position="418"/>
    </location>
    <ligand>
        <name>[4Fe-4S] cluster</name>
        <dbReference type="ChEBI" id="CHEBI:49883"/>
        <label>1</label>
    </ligand>
</feature>
<dbReference type="Gene3D" id="3.30.70.20">
    <property type="match status" value="1"/>
</dbReference>
<dbReference type="InterPro" id="IPR019554">
    <property type="entry name" value="Soluble_ligand-bd"/>
</dbReference>
<comment type="function">
    <text evidence="8">Part of a membrane-bound complex that couples electron transfer with translocation of ions across the membrane.</text>
</comment>
<dbReference type="NCBIfam" id="NF003454">
    <property type="entry name" value="PRK05035.1"/>
    <property type="match status" value="1"/>
</dbReference>
<feature type="binding site" evidence="8">
    <location>
        <position position="411"/>
    </location>
    <ligand>
        <name>[4Fe-4S] cluster</name>
        <dbReference type="ChEBI" id="CHEBI:49883"/>
        <label>2</label>
    </ligand>
</feature>
<sequence>MKLKNLTFKGGVHPPHFKEYTEKISLQKAKEPQTVIIPLSQHIGAPCEPIVKVGDRVKIGQKIGETKAFVSAPVHSSIAGIVKKIVPYTSPIGTQVLSVVIESDGSDEVDENVKPKGDLDSLTKEEILDIIKEAGITGLGGAGFPTHVKLSPPPDKKIDTIILNGAECEPYLTSDHRLMVETPEKVVFGLKAIMKAVGVNKGFIGIENNKPDAIEAMEKAVKDEPNIEIATLITKYPQGDEKRLINAVTGREVPAGGLPMDVGVVVNNVGTAAAIADAIQTGMPLIQRIVTITGSAVREPKNLIVKIGTLFKEVIEQCGGYKEKPGKIIMGGPMMGIAQFTDEVPVIKGTSGILVLNEKEARIPEPKQCIRCGKCVDICPVNLQPLFISQFALKNMYDEAEKYHALDCIECGSCSFICPSKRPLLQSIRVAKRELISRRKKGK</sequence>
<evidence type="ECO:0000256" key="8">
    <source>
        <dbReference type="HAMAP-Rule" id="MF_00461"/>
    </source>
</evidence>
<dbReference type="Gene3D" id="3.10.20.600">
    <property type="match status" value="1"/>
</dbReference>
<dbReference type="PANTHER" id="PTHR43034">
    <property type="entry name" value="ION-TRANSLOCATING OXIDOREDUCTASE COMPLEX SUBUNIT C"/>
    <property type="match status" value="1"/>
</dbReference>
<feature type="domain" description="4Fe-4S ferredoxin-type" evidence="9">
    <location>
        <begin position="399"/>
        <end position="428"/>
    </location>
</feature>
<dbReference type="GO" id="GO:0022900">
    <property type="term" value="P:electron transport chain"/>
    <property type="evidence" value="ECO:0007669"/>
    <property type="project" value="UniProtKB-UniRule"/>
</dbReference>
<dbReference type="GO" id="GO:0009055">
    <property type="term" value="F:electron transfer activity"/>
    <property type="evidence" value="ECO:0007669"/>
    <property type="project" value="InterPro"/>
</dbReference>
<evidence type="ECO:0000256" key="5">
    <source>
        <dbReference type="ARBA" id="ARBA00022982"/>
    </source>
</evidence>
<dbReference type="Pfam" id="PF01512">
    <property type="entry name" value="Complex1_51K"/>
    <property type="match status" value="1"/>
</dbReference>
<comment type="similarity">
    <text evidence="8">Belongs to the 4Fe4S bacterial-type ferredoxin family. RnfC subfamily.</text>
</comment>
<feature type="binding site" evidence="8">
    <location>
        <position position="379"/>
    </location>
    <ligand>
        <name>[4Fe-4S] cluster</name>
        <dbReference type="ChEBI" id="CHEBI:49883"/>
        <label>2</label>
    </ligand>
</feature>
<dbReference type="GO" id="GO:0005886">
    <property type="term" value="C:plasma membrane"/>
    <property type="evidence" value="ECO:0007669"/>
    <property type="project" value="UniProtKB-SubCell"/>
</dbReference>
<organism evidence="10 11">
    <name type="scientific">Caloranaerobacter azorensis H53214</name>
    <dbReference type="NCBI Taxonomy" id="1156417"/>
    <lineage>
        <taxon>Bacteria</taxon>
        <taxon>Bacillati</taxon>
        <taxon>Bacillota</taxon>
        <taxon>Tissierellia</taxon>
        <taxon>Tissierellales</taxon>
        <taxon>Thermohalobacteraceae</taxon>
        <taxon>Caloranaerobacter</taxon>
    </lineage>
</organism>
<dbReference type="InterPro" id="IPR037225">
    <property type="entry name" value="Nuo51_FMN-bd_sf"/>
</dbReference>
<dbReference type="PROSITE" id="PS51379">
    <property type="entry name" value="4FE4S_FER_2"/>
    <property type="match status" value="2"/>
</dbReference>
<dbReference type="SUPFAM" id="SSF142019">
    <property type="entry name" value="Nqo1 FMN-binding domain-like"/>
    <property type="match status" value="1"/>
</dbReference>
<feature type="binding site" evidence="8">
    <location>
        <position position="408"/>
    </location>
    <ligand>
        <name>[4Fe-4S] cluster</name>
        <dbReference type="ChEBI" id="CHEBI:49883"/>
        <label>2</label>
    </ligand>
</feature>
<evidence type="ECO:0000259" key="9">
    <source>
        <dbReference type="PROSITE" id="PS51379"/>
    </source>
</evidence>
<evidence type="ECO:0000313" key="10">
    <source>
        <dbReference type="EMBL" id="KGG81192.1"/>
    </source>
</evidence>
<feature type="binding site" evidence="8">
    <location>
        <position position="375"/>
    </location>
    <ligand>
        <name>[4Fe-4S] cluster</name>
        <dbReference type="ChEBI" id="CHEBI:49883"/>
        <label>1</label>
    </ligand>
</feature>
<dbReference type="SUPFAM" id="SSF46548">
    <property type="entry name" value="alpha-helical ferredoxin"/>
    <property type="match status" value="1"/>
</dbReference>
<dbReference type="HAMAP" id="MF_00461">
    <property type="entry name" value="RsxC_RnfC"/>
    <property type="match status" value="1"/>
</dbReference>
<dbReference type="Pfam" id="PF13375">
    <property type="entry name" value="RnfC_N"/>
    <property type="match status" value="1"/>
</dbReference>
<keyword evidence="8" id="KW-1003">Cell membrane</keyword>
<keyword evidence="2 8" id="KW-0004">4Fe-4S</keyword>
<dbReference type="GO" id="GO:0046872">
    <property type="term" value="F:metal ion binding"/>
    <property type="evidence" value="ECO:0007669"/>
    <property type="project" value="UniProtKB-KW"/>
</dbReference>
<feature type="binding site" evidence="8">
    <location>
        <position position="372"/>
    </location>
    <ligand>
        <name>[4Fe-4S] cluster</name>
        <dbReference type="ChEBI" id="CHEBI:49883"/>
        <label>1</label>
    </ligand>
</feature>
<gene>
    <name evidence="8" type="primary">rnfC</name>
    <name evidence="10" type="ORF">Y919_02060</name>
</gene>
<evidence type="ECO:0000256" key="6">
    <source>
        <dbReference type="ARBA" id="ARBA00023004"/>
    </source>
</evidence>
<accession>A0A096BK07</accession>
<dbReference type="GO" id="GO:0051539">
    <property type="term" value="F:4 iron, 4 sulfur cluster binding"/>
    <property type="evidence" value="ECO:0007669"/>
    <property type="project" value="UniProtKB-KW"/>
</dbReference>
<evidence type="ECO:0000256" key="7">
    <source>
        <dbReference type="ARBA" id="ARBA00023014"/>
    </source>
</evidence>
<evidence type="ECO:0000256" key="3">
    <source>
        <dbReference type="ARBA" id="ARBA00022723"/>
    </source>
</evidence>